<dbReference type="Pfam" id="PF09750">
    <property type="entry name" value="DRY_EERY"/>
    <property type="match status" value="1"/>
</dbReference>
<dbReference type="SMART" id="SM01141">
    <property type="entry name" value="DRY_EERY"/>
    <property type="match status" value="1"/>
</dbReference>
<name>A0A9P6UVE1_9FUNG</name>
<evidence type="ECO:0000313" key="10">
    <source>
        <dbReference type="EMBL" id="KAG0321005.1"/>
    </source>
</evidence>
<keyword evidence="3" id="KW-0694">RNA-binding</keyword>
<evidence type="ECO:0000256" key="1">
    <source>
        <dbReference type="ARBA" id="ARBA00022664"/>
    </source>
</evidence>
<evidence type="ECO:0000256" key="8">
    <source>
        <dbReference type="SAM" id="MobiDB-lite"/>
    </source>
</evidence>
<feature type="coiled-coil region" evidence="7">
    <location>
        <begin position="242"/>
        <end position="274"/>
    </location>
</feature>
<dbReference type="Gene3D" id="1.10.10.790">
    <property type="entry name" value="Surp module"/>
    <property type="match status" value="1"/>
</dbReference>
<keyword evidence="4" id="KW-0805">Transcription regulation</keyword>
<comment type="caution">
    <text evidence="10">The sequence shown here is derived from an EMBL/GenBank/DDBJ whole genome shotgun (WGS) entry which is preliminary data.</text>
</comment>
<evidence type="ECO:0000256" key="7">
    <source>
        <dbReference type="SAM" id="Coils"/>
    </source>
</evidence>
<sequence length="329" mass="38983">MWNDPDLDSTRGQTSSGAPLNYRDRKANAKKDELSAFGYEALLFQADNMAEAIEQGQWLITWQGEDPSNEYALWLDRYDVRNLLDDQRLYTGPREIYDDHFLNDPSKLDEERFEDLDSDEELLFDMEEDERKDFLDRKQERREGSSYKGVHYDYDGNQEDQVLEPTFHLHFDVPEGMATPENEKTLALIERTAKFVNSSSESTMEIILQAKQAANPNFAFMSKRHHLFQFYKHVRWLMQTGLYEYAEEVRQREEEEAKVEQEEQERKITVLAEKELRLRMDLVKAIEKTIEFLKEHQGDPVYERKLLSGTDIHFEFMKPDRSVYDIFGN</sequence>
<organism evidence="10 11">
    <name type="scientific">Linnemannia gamsii</name>
    <dbReference type="NCBI Taxonomy" id="64522"/>
    <lineage>
        <taxon>Eukaryota</taxon>
        <taxon>Fungi</taxon>
        <taxon>Fungi incertae sedis</taxon>
        <taxon>Mucoromycota</taxon>
        <taxon>Mortierellomycotina</taxon>
        <taxon>Mortierellomycetes</taxon>
        <taxon>Mortierellales</taxon>
        <taxon>Mortierellaceae</taxon>
        <taxon>Linnemannia</taxon>
    </lineage>
</organism>
<dbReference type="Pfam" id="PF01805">
    <property type="entry name" value="Surp"/>
    <property type="match status" value="1"/>
</dbReference>
<dbReference type="InterPro" id="IPR040397">
    <property type="entry name" value="SWAP"/>
</dbReference>
<keyword evidence="5" id="KW-0804">Transcription</keyword>
<dbReference type="InterPro" id="IPR000061">
    <property type="entry name" value="Surp"/>
</dbReference>
<evidence type="ECO:0000256" key="3">
    <source>
        <dbReference type="ARBA" id="ARBA00022884"/>
    </source>
</evidence>
<evidence type="ECO:0000256" key="2">
    <source>
        <dbReference type="ARBA" id="ARBA00022737"/>
    </source>
</evidence>
<evidence type="ECO:0000256" key="6">
    <source>
        <dbReference type="ARBA" id="ARBA00023187"/>
    </source>
</evidence>
<evidence type="ECO:0000256" key="4">
    <source>
        <dbReference type="ARBA" id="ARBA00023015"/>
    </source>
</evidence>
<dbReference type="OrthoDB" id="447637at2759"/>
<gene>
    <name evidence="10" type="ORF">BGZ97_012371</name>
</gene>
<reference evidence="10" key="1">
    <citation type="journal article" date="2020" name="Fungal Divers.">
        <title>Resolving the Mortierellaceae phylogeny through synthesis of multi-gene phylogenetics and phylogenomics.</title>
        <authorList>
            <person name="Vandepol N."/>
            <person name="Liber J."/>
            <person name="Desiro A."/>
            <person name="Na H."/>
            <person name="Kennedy M."/>
            <person name="Barry K."/>
            <person name="Grigoriev I.V."/>
            <person name="Miller A.N."/>
            <person name="O'Donnell K."/>
            <person name="Stajich J.E."/>
            <person name="Bonito G."/>
        </authorList>
    </citation>
    <scope>NUCLEOTIDE SEQUENCE</scope>
    <source>
        <strain evidence="10">NVP60</strain>
    </source>
</reference>
<evidence type="ECO:0000313" key="11">
    <source>
        <dbReference type="Proteomes" id="UP000823405"/>
    </source>
</evidence>
<dbReference type="SUPFAM" id="SSF109905">
    <property type="entry name" value="Surp module (SWAP domain)"/>
    <property type="match status" value="1"/>
</dbReference>
<dbReference type="PANTHER" id="PTHR13161">
    <property type="entry name" value="SPLICING FACTOR SUPPRESSOR OF WHITE APRICOT"/>
    <property type="match status" value="1"/>
</dbReference>
<dbReference type="Proteomes" id="UP000823405">
    <property type="component" value="Unassembled WGS sequence"/>
</dbReference>
<keyword evidence="7" id="KW-0175">Coiled coil</keyword>
<dbReference type="AlphaFoldDB" id="A0A9P6UVE1"/>
<dbReference type="InterPro" id="IPR035967">
    <property type="entry name" value="SWAP/Surp_sf"/>
</dbReference>
<feature type="domain" description="SURP motif" evidence="9">
    <location>
        <begin position="188"/>
        <end position="231"/>
    </location>
</feature>
<evidence type="ECO:0000256" key="5">
    <source>
        <dbReference type="ARBA" id="ARBA00023163"/>
    </source>
</evidence>
<keyword evidence="11" id="KW-1185">Reference proteome</keyword>
<dbReference type="PANTHER" id="PTHR13161:SF15">
    <property type="entry name" value="SPLICING FACTOR, SUPPRESSOR OF WHITE-APRICOT HOMOLOG"/>
    <property type="match status" value="1"/>
</dbReference>
<dbReference type="PROSITE" id="PS50128">
    <property type="entry name" value="SURP"/>
    <property type="match status" value="1"/>
</dbReference>
<proteinExistence type="predicted"/>
<dbReference type="GO" id="GO:0000395">
    <property type="term" value="P:mRNA 5'-splice site recognition"/>
    <property type="evidence" value="ECO:0007669"/>
    <property type="project" value="TreeGrafter"/>
</dbReference>
<dbReference type="EMBL" id="JAAAIN010000080">
    <property type="protein sequence ID" value="KAG0321005.1"/>
    <property type="molecule type" value="Genomic_DNA"/>
</dbReference>
<dbReference type="SMART" id="SM00648">
    <property type="entry name" value="SWAP"/>
    <property type="match status" value="1"/>
</dbReference>
<keyword evidence="6" id="KW-0508">mRNA splicing</keyword>
<protein>
    <recommendedName>
        <fullName evidence="9">SURP motif domain-containing protein</fullName>
    </recommendedName>
</protein>
<evidence type="ECO:0000259" key="9">
    <source>
        <dbReference type="PROSITE" id="PS50128"/>
    </source>
</evidence>
<dbReference type="InterPro" id="IPR019147">
    <property type="entry name" value="SWAP_N_domain"/>
</dbReference>
<accession>A0A9P6UVE1</accession>
<keyword evidence="2" id="KW-0677">Repeat</keyword>
<keyword evidence="1" id="KW-0507">mRNA processing</keyword>
<dbReference type="GO" id="GO:0003723">
    <property type="term" value="F:RNA binding"/>
    <property type="evidence" value="ECO:0007669"/>
    <property type="project" value="UniProtKB-KW"/>
</dbReference>
<feature type="region of interest" description="Disordered" evidence="8">
    <location>
        <begin position="1"/>
        <end position="25"/>
    </location>
</feature>